<dbReference type="AlphaFoldDB" id="A0A5D2U6Z4"/>
<reference evidence="1 2" key="1">
    <citation type="submission" date="2019-07" db="EMBL/GenBank/DDBJ databases">
        <title>WGS assembly of Gossypium mustelinum.</title>
        <authorList>
            <person name="Chen Z.J."/>
            <person name="Sreedasyam A."/>
            <person name="Ando A."/>
            <person name="Song Q."/>
            <person name="De L."/>
            <person name="Hulse-Kemp A."/>
            <person name="Ding M."/>
            <person name="Ye W."/>
            <person name="Kirkbride R."/>
            <person name="Jenkins J."/>
            <person name="Plott C."/>
            <person name="Lovell J."/>
            <person name="Lin Y.-M."/>
            <person name="Vaughn R."/>
            <person name="Liu B."/>
            <person name="Li W."/>
            <person name="Simpson S."/>
            <person name="Scheffler B."/>
            <person name="Saski C."/>
            <person name="Grover C."/>
            <person name="Hu G."/>
            <person name="Conover J."/>
            <person name="Carlson J."/>
            <person name="Shu S."/>
            <person name="Boston L."/>
            <person name="Williams M."/>
            <person name="Peterson D."/>
            <person name="Mcgee K."/>
            <person name="Jones D."/>
            <person name="Wendel J."/>
            <person name="Stelly D."/>
            <person name="Grimwood J."/>
            <person name="Schmutz J."/>
        </authorList>
    </citation>
    <scope>NUCLEOTIDE SEQUENCE [LARGE SCALE GENOMIC DNA]</scope>
    <source>
        <strain evidence="1">1408120.09</strain>
    </source>
</reference>
<name>A0A5D2U6Z4_GOSMU</name>
<accession>A0A5D2U6Z4</accession>
<protein>
    <submittedName>
        <fullName evidence="1">Uncharacterized protein</fullName>
    </submittedName>
</protein>
<organism evidence="1 2">
    <name type="scientific">Gossypium mustelinum</name>
    <name type="common">Cotton</name>
    <name type="synonym">Gossypium caicoense</name>
    <dbReference type="NCBI Taxonomy" id="34275"/>
    <lineage>
        <taxon>Eukaryota</taxon>
        <taxon>Viridiplantae</taxon>
        <taxon>Streptophyta</taxon>
        <taxon>Embryophyta</taxon>
        <taxon>Tracheophyta</taxon>
        <taxon>Spermatophyta</taxon>
        <taxon>Magnoliopsida</taxon>
        <taxon>eudicotyledons</taxon>
        <taxon>Gunneridae</taxon>
        <taxon>Pentapetalae</taxon>
        <taxon>rosids</taxon>
        <taxon>malvids</taxon>
        <taxon>Malvales</taxon>
        <taxon>Malvaceae</taxon>
        <taxon>Malvoideae</taxon>
        <taxon>Gossypium</taxon>
    </lineage>
</organism>
<evidence type="ECO:0000313" key="1">
    <source>
        <dbReference type="EMBL" id="TYI72393.1"/>
    </source>
</evidence>
<dbReference type="EMBL" id="CM017655">
    <property type="protein sequence ID" value="TYI72393.1"/>
    <property type="molecule type" value="Genomic_DNA"/>
</dbReference>
<evidence type="ECO:0000313" key="2">
    <source>
        <dbReference type="Proteomes" id="UP000323597"/>
    </source>
</evidence>
<dbReference type="Proteomes" id="UP000323597">
    <property type="component" value="Chromosome D07"/>
</dbReference>
<keyword evidence="2" id="KW-1185">Reference proteome</keyword>
<sequence length="68" mass="7249">MSLWEDQGFAEQVGMGGGGRCWGADGDGHAGGLLVWGADCDGHAGGLLVWARADFGLYKFNLFVYLIR</sequence>
<proteinExistence type="predicted"/>
<gene>
    <name evidence="1" type="ORF">E1A91_D07G058800v1</name>
</gene>